<evidence type="ECO:0000256" key="3">
    <source>
        <dbReference type="ARBA" id="ARBA00023786"/>
    </source>
</evidence>
<evidence type="ECO:0000256" key="1">
    <source>
        <dbReference type="ARBA" id="ARBA00022614"/>
    </source>
</evidence>
<sequence>MMATEHIGQRNKRITVDVIKKTTSDRAVKDNKLQIVNLSGMSLSTLSTPSLNLATITKLDLSNNNLEVIPESFTARMLNLVVLDVESNQLKTLPNSIGCLTKLKILNVSSNLLESLPKTIENCMSLEEITANFNKLTNLPETMGFELMNLKKLSVNSNKISFLPYSTSHMTFLRYLDAHLNCLQSLPEGLENLIRLETLNVSQNFQHLNSIPPSIGLMLSLTNLDISYNSITHLPGSLGCLMKLQKFRAEGNPLVCPPMEVVEQSIDAVRIYLNAKMIETDSTAASSKKGSWIKKLVKRATFSPGMRNSNVAVFEADRDDYLLSDYNSIEGFATPRRPKSHIGMFSPRRLFSPRKNKASVLH</sequence>
<dbReference type="Gene3D" id="3.80.10.10">
    <property type="entry name" value="Ribonuclease Inhibitor"/>
    <property type="match status" value="2"/>
</dbReference>
<comment type="caution">
    <text evidence="5">The sequence shown here is derived from an EMBL/GenBank/DDBJ whole genome shotgun (WGS) entry which is preliminary data.</text>
</comment>
<dbReference type="STRING" id="29655.A0A0K9PTF8"/>
<dbReference type="InterPro" id="IPR001611">
    <property type="entry name" value="Leu-rich_rpt"/>
</dbReference>
<dbReference type="PANTHER" id="PTHR48051">
    <property type="match status" value="1"/>
</dbReference>
<dbReference type="Pfam" id="PF13855">
    <property type="entry name" value="LRR_8"/>
    <property type="match status" value="2"/>
</dbReference>
<keyword evidence="1" id="KW-0433">Leucine-rich repeat</keyword>
<proteinExistence type="inferred from homology"/>
<dbReference type="SMART" id="SM00369">
    <property type="entry name" value="LRR_TYP"/>
    <property type="match status" value="6"/>
</dbReference>
<reference evidence="6" key="1">
    <citation type="journal article" date="2016" name="Nature">
        <title>The genome of the seagrass Zostera marina reveals angiosperm adaptation to the sea.</title>
        <authorList>
            <person name="Olsen J.L."/>
            <person name="Rouze P."/>
            <person name="Verhelst B."/>
            <person name="Lin Y.-C."/>
            <person name="Bayer T."/>
            <person name="Collen J."/>
            <person name="Dattolo E."/>
            <person name="De Paoli E."/>
            <person name="Dittami S."/>
            <person name="Maumus F."/>
            <person name="Michel G."/>
            <person name="Kersting A."/>
            <person name="Lauritano C."/>
            <person name="Lohaus R."/>
            <person name="Toepel M."/>
            <person name="Tonon T."/>
            <person name="Vanneste K."/>
            <person name="Amirebrahimi M."/>
            <person name="Brakel J."/>
            <person name="Bostroem C."/>
            <person name="Chovatia M."/>
            <person name="Grimwood J."/>
            <person name="Jenkins J.W."/>
            <person name="Jueterbock A."/>
            <person name="Mraz A."/>
            <person name="Stam W.T."/>
            <person name="Tice H."/>
            <person name="Bornberg-Bauer E."/>
            <person name="Green P.J."/>
            <person name="Pearson G.A."/>
            <person name="Procaccini G."/>
            <person name="Duarte C.M."/>
            <person name="Schmutz J."/>
            <person name="Reusch T.B.H."/>
            <person name="Van de Peer Y."/>
        </authorList>
    </citation>
    <scope>NUCLEOTIDE SEQUENCE [LARGE SCALE GENOMIC DNA]</scope>
    <source>
        <strain evidence="6">cv. Finnish</strain>
    </source>
</reference>
<accession>A0A0K9PTF8</accession>
<dbReference type="SUPFAM" id="SSF52058">
    <property type="entry name" value="L domain-like"/>
    <property type="match status" value="1"/>
</dbReference>
<dbReference type="InterPro" id="IPR003591">
    <property type="entry name" value="Leu-rich_rpt_typical-subtyp"/>
</dbReference>
<dbReference type="AlphaFoldDB" id="A0A0K9PTF8"/>
<keyword evidence="2" id="KW-0677">Repeat</keyword>
<evidence type="ECO:0000256" key="2">
    <source>
        <dbReference type="ARBA" id="ARBA00022737"/>
    </source>
</evidence>
<dbReference type="SMART" id="SM00364">
    <property type="entry name" value="LRR_BAC"/>
    <property type="match status" value="6"/>
</dbReference>
<gene>
    <name evidence="5" type="ORF">ZOSMA_169G00430</name>
</gene>
<dbReference type="PROSITE" id="PS51450">
    <property type="entry name" value="LRR"/>
    <property type="match status" value="2"/>
</dbReference>
<dbReference type="EMBL" id="LFYR01000642">
    <property type="protein sequence ID" value="KMZ72251.1"/>
    <property type="molecule type" value="Genomic_DNA"/>
</dbReference>
<organism evidence="5 6">
    <name type="scientific">Zostera marina</name>
    <name type="common">Eelgrass</name>
    <dbReference type="NCBI Taxonomy" id="29655"/>
    <lineage>
        <taxon>Eukaryota</taxon>
        <taxon>Viridiplantae</taxon>
        <taxon>Streptophyta</taxon>
        <taxon>Embryophyta</taxon>
        <taxon>Tracheophyta</taxon>
        <taxon>Spermatophyta</taxon>
        <taxon>Magnoliopsida</taxon>
        <taxon>Liliopsida</taxon>
        <taxon>Zosteraceae</taxon>
        <taxon>Zostera</taxon>
    </lineage>
</organism>
<comment type="function">
    <text evidence="4">Leucine-rich repeat protein that likely mediates protein interactions, possibly in the context of signal transduction.</text>
</comment>
<protein>
    <submittedName>
        <fullName evidence="5">Leucine rich repeat protein</fullName>
    </submittedName>
</protein>
<dbReference type="GO" id="GO:0035556">
    <property type="term" value="P:intracellular signal transduction"/>
    <property type="evidence" value="ECO:0000318"/>
    <property type="project" value="GO_Central"/>
</dbReference>
<evidence type="ECO:0000313" key="6">
    <source>
        <dbReference type="Proteomes" id="UP000036987"/>
    </source>
</evidence>
<keyword evidence="6" id="KW-1185">Reference proteome</keyword>
<evidence type="ECO:0000313" key="5">
    <source>
        <dbReference type="EMBL" id="KMZ72251.1"/>
    </source>
</evidence>
<dbReference type="InterPro" id="IPR032675">
    <property type="entry name" value="LRR_dom_sf"/>
</dbReference>
<comment type="similarity">
    <text evidence="3">Belongs to the SHOC2 family.</text>
</comment>
<dbReference type="Proteomes" id="UP000036987">
    <property type="component" value="Unassembled WGS sequence"/>
</dbReference>
<dbReference type="OMA" id="MVKCGTF"/>
<dbReference type="InterPro" id="IPR050216">
    <property type="entry name" value="LRR_domain-containing"/>
</dbReference>
<name>A0A0K9PTF8_ZOSMR</name>
<evidence type="ECO:0000256" key="4">
    <source>
        <dbReference type="ARBA" id="ARBA00037519"/>
    </source>
</evidence>
<dbReference type="PANTHER" id="PTHR48051:SF54">
    <property type="entry name" value="LEUCINE-RICH REPEAT-CONTAINING PROTEIN"/>
    <property type="match status" value="1"/>
</dbReference>
<dbReference type="OrthoDB" id="1668230at2759"/>